<keyword evidence="6" id="KW-1185">Reference proteome</keyword>
<sequence>MFFRFLSTIITGKTTKRSISALNKMQLKLLTAEDLNRFETFLFDADGVLWRGGETIAGSVEFVQQLQRQGKRVFVITNNSTKTRSQYLKKLHGLGFDLPESNVISPGVVLPMYLKDNGYENKKIYLIGTPSLKDSLEKGAGVKCVGLGPEHFEDLTDTDFIFQLENDEEIAAVVVSFDGHISYPKIMRAANYLRDSSVDFFITNEDTTFPGPCDDVIVPGTGCIAAAIRSVVDREPLVFGKPNTPIADFLKRHHHIDATKTIMFGDRLDTDIMFANGNGFTSCLMLTGIHSLETVNKAKLAGNHLQIPHFQFAFSPYAGLTNGF</sequence>
<evidence type="ECO:0000256" key="5">
    <source>
        <dbReference type="PIRSR" id="PIRSR000915-3"/>
    </source>
</evidence>
<dbReference type="GO" id="GO:0046872">
    <property type="term" value="F:metal ion binding"/>
    <property type="evidence" value="ECO:0007669"/>
    <property type="project" value="UniProtKB-KW"/>
</dbReference>
<dbReference type="WBParaSite" id="MBELARI_LOCUS215">
    <property type="protein sequence ID" value="MBELARI_LOCUS215"/>
    <property type="gene ID" value="MBELARI_LOCUS215"/>
</dbReference>
<dbReference type="GO" id="GO:0005737">
    <property type="term" value="C:cytoplasm"/>
    <property type="evidence" value="ECO:0007669"/>
    <property type="project" value="TreeGrafter"/>
</dbReference>
<evidence type="ECO:0000256" key="1">
    <source>
        <dbReference type="ARBA" id="ARBA00022801"/>
    </source>
</evidence>
<dbReference type="InterPro" id="IPR006349">
    <property type="entry name" value="PGP_euk"/>
</dbReference>
<name>A0AAF3F789_9BILA</name>
<dbReference type="InterPro" id="IPR023214">
    <property type="entry name" value="HAD_sf"/>
</dbReference>
<proteinExistence type="inferred from homology"/>
<evidence type="ECO:0000313" key="6">
    <source>
        <dbReference type="Proteomes" id="UP000887575"/>
    </source>
</evidence>
<dbReference type="Pfam" id="PF13242">
    <property type="entry name" value="Hydrolase_like"/>
    <property type="match status" value="1"/>
</dbReference>
<keyword evidence="5" id="KW-0460">Magnesium</keyword>
<dbReference type="Gene3D" id="3.40.50.1000">
    <property type="entry name" value="HAD superfamily/HAD-like"/>
    <property type="match status" value="2"/>
</dbReference>
<dbReference type="AlphaFoldDB" id="A0AAF3F789"/>
<dbReference type="InterPro" id="IPR006357">
    <property type="entry name" value="HAD-SF_hydro_IIA"/>
</dbReference>
<keyword evidence="1 2" id="KW-0378">Hydrolase</keyword>
<dbReference type="Pfam" id="PF13344">
    <property type="entry name" value="Hydrolase_6"/>
    <property type="match status" value="1"/>
</dbReference>
<evidence type="ECO:0000313" key="7">
    <source>
        <dbReference type="WBParaSite" id="MBELARI_LOCUS215"/>
    </source>
</evidence>
<feature type="active site" description="Nucleophile" evidence="3">
    <location>
        <position position="44"/>
    </location>
</feature>
<evidence type="ECO:0000256" key="2">
    <source>
        <dbReference type="PIRNR" id="PIRNR000915"/>
    </source>
</evidence>
<dbReference type="PIRSF" id="PIRSF000915">
    <property type="entry name" value="PGP-type_phosphatase"/>
    <property type="match status" value="1"/>
</dbReference>
<dbReference type="SUPFAM" id="SSF56784">
    <property type="entry name" value="HAD-like"/>
    <property type="match status" value="1"/>
</dbReference>
<evidence type="ECO:0000256" key="4">
    <source>
        <dbReference type="PIRSR" id="PIRSR000915-2"/>
    </source>
</evidence>
<dbReference type="InterPro" id="IPR036412">
    <property type="entry name" value="HAD-like_sf"/>
</dbReference>
<keyword evidence="5" id="KW-0479">Metal-binding</keyword>
<reference evidence="7" key="1">
    <citation type="submission" date="2024-02" db="UniProtKB">
        <authorList>
            <consortium name="WormBaseParasite"/>
        </authorList>
    </citation>
    <scope>IDENTIFICATION</scope>
</reference>
<comment type="cofactor">
    <cofactor evidence="5">
        <name>Mg(2+)</name>
        <dbReference type="ChEBI" id="CHEBI:18420"/>
    </cofactor>
    <text evidence="5">Divalent metal ions. Mg(2+) is the most effective.</text>
</comment>
<dbReference type="NCBIfam" id="TIGR01452">
    <property type="entry name" value="PGP_euk"/>
    <property type="match status" value="1"/>
</dbReference>
<dbReference type="GO" id="GO:0016791">
    <property type="term" value="F:phosphatase activity"/>
    <property type="evidence" value="ECO:0007669"/>
    <property type="project" value="InterPro"/>
</dbReference>
<dbReference type="NCBIfam" id="TIGR01460">
    <property type="entry name" value="HAD-SF-IIA"/>
    <property type="match status" value="1"/>
</dbReference>
<organism evidence="6 7">
    <name type="scientific">Mesorhabditis belari</name>
    <dbReference type="NCBI Taxonomy" id="2138241"/>
    <lineage>
        <taxon>Eukaryota</taxon>
        <taxon>Metazoa</taxon>
        <taxon>Ecdysozoa</taxon>
        <taxon>Nematoda</taxon>
        <taxon>Chromadorea</taxon>
        <taxon>Rhabditida</taxon>
        <taxon>Rhabditina</taxon>
        <taxon>Rhabditomorpha</taxon>
        <taxon>Rhabditoidea</taxon>
        <taxon>Rhabditidae</taxon>
        <taxon>Mesorhabditinae</taxon>
        <taxon>Mesorhabditis</taxon>
    </lineage>
</organism>
<feature type="binding site" evidence="4">
    <location>
        <position position="241"/>
    </location>
    <ligand>
        <name>substrate</name>
    </ligand>
</feature>
<dbReference type="PANTHER" id="PTHR19288">
    <property type="entry name" value="4-NITROPHENYLPHOSPHATASE-RELATED"/>
    <property type="match status" value="1"/>
</dbReference>
<dbReference type="PANTHER" id="PTHR19288:SF93">
    <property type="entry name" value="FI11325P-RELATED"/>
    <property type="match status" value="1"/>
</dbReference>
<protein>
    <submittedName>
        <fullName evidence="7">Phosphoglycolate phosphatase</fullName>
    </submittedName>
</protein>
<feature type="active site" description="Proton donor" evidence="3">
    <location>
        <position position="46"/>
    </location>
</feature>
<accession>A0AAF3F789</accession>
<dbReference type="Proteomes" id="UP000887575">
    <property type="component" value="Unassembled WGS sequence"/>
</dbReference>
<comment type="similarity">
    <text evidence="2">Belongs to the HAD-like hydrolase superfamily.</text>
</comment>
<feature type="binding site" evidence="5">
    <location>
        <position position="44"/>
    </location>
    <ligand>
        <name>Mg(2+)</name>
        <dbReference type="ChEBI" id="CHEBI:18420"/>
    </ligand>
</feature>
<feature type="binding site" evidence="5">
    <location>
        <position position="46"/>
    </location>
    <ligand>
        <name>Mg(2+)</name>
        <dbReference type="ChEBI" id="CHEBI:18420"/>
    </ligand>
</feature>
<evidence type="ECO:0000256" key="3">
    <source>
        <dbReference type="PIRSR" id="PIRSR000915-1"/>
    </source>
</evidence>
<feature type="binding site" evidence="5">
    <location>
        <position position="266"/>
    </location>
    <ligand>
        <name>Mg(2+)</name>
        <dbReference type="ChEBI" id="CHEBI:18420"/>
    </ligand>
</feature>